<evidence type="ECO:0000313" key="4">
    <source>
        <dbReference type="RefSeq" id="XP_026301816.1"/>
    </source>
</evidence>
<protein>
    <submittedName>
        <fullName evidence="4">Uncharacterized protein LOC113218530</fullName>
    </submittedName>
</protein>
<evidence type="ECO:0000313" key="2">
    <source>
        <dbReference type="EnsemblMetazoa" id="XP_026301816"/>
    </source>
</evidence>
<dbReference type="EnsemblMetazoa" id="XM_026446031">
    <property type="protein sequence ID" value="XP_026301816"/>
    <property type="gene ID" value="LOC113218530"/>
</dbReference>
<dbReference type="AlphaFoldDB" id="A0A7M7MVX8"/>
<dbReference type="OrthoDB" id="7693993at2759"/>
<proteinExistence type="predicted"/>
<feature type="compositionally biased region" description="Basic residues" evidence="1">
    <location>
        <begin position="250"/>
        <end position="263"/>
    </location>
</feature>
<accession>A0A8B8HCR5</accession>
<reference evidence="4" key="2">
    <citation type="submission" date="2025-04" db="UniProtKB">
        <authorList>
            <consortium name="RefSeq"/>
        </authorList>
    </citation>
    <scope>IDENTIFICATION</scope>
    <source>
        <strain evidence="4">DH4</strain>
        <tissue evidence="4">Whole body</tissue>
    </source>
</reference>
<feature type="compositionally biased region" description="Pro residues" evidence="1">
    <location>
        <begin position="234"/>
        <end position="245"/>
    </location>
</feature>
<dbReference type="GeneID" id="113218530"/>
<reference evidence="2" key="1">
    <citation type="submission" date="2021-01" db="UniProtKB">
        <authorList>
            <consortium name="EnsemblMetazoa"/>
        </authorList>
    </citation>
    <scope>IDENTIFICATION</scope>
    <source>
        <strain evidence="2">DH4</strain>
    </source>
</reference>
<name>A0A7M7MVX8_APIME</name>
<feature type="region of interest" description="Disordered" evidence="1">
    <location>
        <begin position="229"/>
        <end position="263"/>
    </location>
</feature>
<evidence type="ECO:0000313" key="3">
    <source>
        <dbReference type="Proteomes" id="UP000005203"/>
    </source>
</evidence>
<dbReference type="RefSeq" id="XP_026301816.1">
    <property type="nucleotide sequence ID" value="XM_026446031.1"/>
</dbReference>
<sequence>MIGLYLLDIYVEQLMLNRDVYIDTNGAKLVVKVAFINFPPTEVNERERSLKNETIYVYGFRCGQSIHFSMPTEELVNKMKKALLKIGIFKVNDTYPICHIFTHLSGCACDMAKAIVKDPTPYVFKGPFELLDPGNNFAGQLDIDITVRNLGRALVTPYVLAPKCFVFKNEPNGPEFRCQALRMGGGMDAGGPSSSPAAVENTVREDLLDRGPAGNMMADVAAISPVAPRLALGSPPPKLPRPPLIDPTLAKKKPKKGKTKKKK</sequence>
<organism evidence="2">
    <name type="scientific">Apis mellifera</name>
    <name type="common">Honeybee</name>
    <dbReference type="NCBI Taxonomy" id="7460"/>
    <lineage>
        <taxon>Eukaryota</taxon>
        <taxon>Metazoa</taxon>
        <taxon>Ecdysozoa</taxon>
        <taxon>Arthropoda</taxon>
        <taxon>Hexapoda</taxon>
        <taxon>Insecta</taxon>
        <taxon>Pterygota</taxon>
        <taxon>Neoptera</taxon>
        <taxon>Endopterygota</taxon>
        <taxon>Hymenoptera</taxon>
        <taxon>Apocrita</taxon>
        <taxon>Aculeata</taxon>
        <taxon>Apoidea</taxon>
        <taxon>Anthophila</taxon>
        <taxon>Apidae</taxon>
        <taxon>Apis</taxon>
    </lineage>
</organism>
<keyword evidence="3" id="KW-1185">Reference proteome</keyword>
<dbReference type="OMA" id="ICHIFTH"/>
<evidence type="ECO:0000256" key="1">
    <source>
        <dbReference type="SAM" id="MobiDB-lite"/>
    </source>
</evidence>
<dbReference type="KEGG" id="ame:113218530"/>
<dbReference type="Pfam" id="PF14924">
    <property type="entry name" value="MAP10_N"/>
    <property type="match status" value="1"/>
</dbReference>
<accession>A0A7M7MVX8</accession>
<dbReference type="Proteomes" id="UP000005203">
    <property type="component" value="Linkage group LG1"/>
</dbReference>
<reference evidence="3" key="3">
    <citation type="submission" date="2025-05" db="UniProtKB">
        <authorList>
            <consortium name="RefSeq"/>
        </authorList>
    </citation>
    <scope>NUCLEOTIDE SEQUENCE [LARGE SCALE GENOMIC DNA]</scope>
    <source>
        <strain evidence="3">DH4</strain>
    </source>
</reference>
<gene>
    <name evidence="4" type="primary">LOC113218530</name>
</gene>